<accession>A0A4D6KX04</accession>
<dbReference type="Proteomes" id="UP000501690">
    <property type="component" value="Linkage Group LG2"/>
</dbReference>
<feature type="region of interest" description="Disordered" evidence="1">
    <location>
        <begin position="38"/>
        <end position="60"/>
    </location>
</feature>
<dbReference type="EMBL" id="CP039346">
    <property type="protein sequence ID" value="QCD81378.1"/>
    <property type="molecule type" value="Genomic_DNA"/>
</dbReference>
<evidence type="ECO:0000313" key="2">
    <source>
        <dbReference type="EMBL" id="QCD81378.1"/>
    </source>
</evidence>
<dbReference type="EMBL" id="CP039346">
    <property type="protein sequence ID" value="QCD81380.1"/>
    <property type="molecule type" value="Genomic_DNA"/>
</dbReference>
<keyword evidence="4" id="KW-1185">Reference proteome</keyword>
<name>A0A4D6KX04_VIGUN</name>
<organism evidence="3 4">
    <name type="scientific">Vigna unguiculata</name>
    <name type="common">Cowpea</name>
    <dbReference type="NCBI Taxonomy" id="3917"/>
    <lineage>
        <taxon>Eukaryota</taxon>
        <taxon>Viridiplantae</taxon>
        <taxon>Streptophyta</taxon>
        <taxon>Embryophyta</taxon>
        <taxon>Tracheophyta</taxon>
        <taxon>Spermatophyta</taxon>
        <taxon>Magnoliopsida</taxon>
        <taxon>eudicotyledons</taxon>
        <taxon>Gunneridae</taxon>
        <taxon>Pentapetalae</taxon>
        <taxon>rosids</taxon>
        <taxon>fabids</taxon>
        <taxon>Fabales</taxon>
        <taxon>Fabaceae</taxon>
        <taxon>Papilionoideae</taxon>
        <taxon>50 kb inversion clade</taxon>
        <taxon>NPAAA clade</taxon>
        <taxon>indigoferoid/millettioid clade</taxon>
        <taxon>Phaseoleae</taxon>
        <taxon>Vigna</taxon>
    </lineage>
</organism>
<evidence type="ECO:0000313" key="3">
    <source>
        <dbReference type="EMBL" id="QCD81380.1"/>
    </source>
</evidence>
<gene>
    <name evidence="2" type="ORF">DEO72_LG2g1703</name>
    <name evidence="3" type="ORF">DEO72_LG2g1705</name>
</gene>
<evidence type="ECO:0000256" key="1">
    <source>
        <dbReference type="SAM" id="MobiDB-lite"/>
    </source>
</evidence>
<evidence type="ECO:0000313" key="4">
    <source>
        <dbReference type="Proteomes" id="UP000501690"/>
    </source>
</evidence>
<protein>
    <submittedName>
        <fullName evidence="3">Uncharacterized protein</fullName>
    </submittedName>
</protein>
<reference evidence="3 4" key="1">
    <citation type="submission" date="2019-04" db="EMBL/GenBank/DDBJ databases">
        <title>An improved genome assembly and genetic linkage map for asparagus bean, Vigna unguiculata ssp. sesquipedialis.</title>
        <authorList>
            <person name="Xia Q."/>
            <person name="Zhang R."/>
            <person name="Dong Y."/>
        </authorList>
    </citation>
    <scope>NUCLEOTIDE SEQUENCE [LARGE SCALE GENOMIC DNA]</scope>
    <source>
        <tissue evidence="3">Leaf</tissue>
    </source>
</reference>
<dbReference type="AlphaFoldDB" id="A0A4D6KX04"/>
<proteinExistence type="predicted"/>
<sequence length="125" mass="13362">MGNCVGNLVFEAEKASDSSAKILETVVVGIVSLSESEKVASKSSDGAVEGSGMGKKSDEERVEKKTFDVLRFLSEISNEKRKNPDNMNLLEVAKACGMTFLQGGGRKALTVEGNCETIIFDVLVI</sequence>